<evidence type="ECO:0000256" key="3">
    <source>
        <dbReference type="ARBA" id="ARBA00022448"/>
    </source>
</evidence>
<evidence type="ECO:0000256" key="9">
    <source>
        <dbReference type="ARBA" id="ARBA00023065"/>
    </source>
</evidence>
<sequence>MDYSTTVLITLIGYKFLLVGIGLWSQKRTNSSEDYFIAGRGLGPWVAAVSSAASASSAWTLLGMSGAAYTMGVSAVWIVPAVVLGYCFNWIWVAPRLQKLADQQQAITLSQLLANGTGRWRKPILYLSSLCIVFSFAFYIAAQFQAAGNTFASTFDVSMQWSVITGAIIILIYTLLGGFWAVSITDTLQGLLMAAAALILPIAGLLTLGGPLELWQQMQLAFTAEQLSITGPYSGLVGLAFIIGLLGIGLGNPGQPHVVNRMMALRDSKAVKQAKVIAIGWSMIVITGMLILGWCAKIIIEPVANGEQALLDFTNQLFPPMIAGIMIAAILSAIMSTADSQLLVSASAISYDIKATDEHSLAQHSLLKSRLTVVIMCLISVIIALFAPEDIFSRVLFAWNALGAAFGPLLIVRLLGRKIAGKAAFASMFIGFFSAVLLSLFDSPPDDYLERIIPFALAFYIAFTGRLKHSTDVEATKNHSSAHNS</sequence>
<keyword evidence="6 14" id="KW-0769">Symport</keyword>
<evidence type="ECO:0000256" key="8">
    <source>
        <dbReference type="ARBA" id="ARBA00023053"/>
    </source>
</evidence>
<dbReference type="GO" id="GO:0005298">
    <property type="term" value="F:proline:sodium symporter activity"/>
    <property type="evidence" value="ECO:0007669"/>
    <property type="project" value="UniProtKB-UniRule"/>
</dbReference>
<feature type="transmembrane region" description="Helical" evidence="14">
    <location>
        <begin position="232"/>
        <end position="253"/>
    </location>
</feature>
<dbReference type="PROSITE" id="PS50283">
    <property type="entry name" value="NA_SOLUT_SYMP_3"/>
    <property type="match status" value="1"/>
</dbReference>
<dbReference type="GO" id="GO:0031402">
    <property type="term" value="F:sodium ion binding"/>
    <property type="evidence" value="ECO:0007669"/>
    <property type="project" value="UniProtKB-UniRule"/>
</dbReference>
<evidence type="ECO:0000256" key="2">
    <source>
        <dbReference type="ARBA" id="ARBA00006434"/>
    </source>
</evidence>
<feature type="transmembrane region" description="Helical" evidence="14">
    <location>
        <begin position="423"/>
        <end position="442"/>
    </location>
</feature>
<dbReference type="AlphaFoldDB" id="A0A5R9IKJ1"/>
<comment type="subcellular location">
    <subcellularLocation>
        <location evidence="14">Cell inner membrane</location>
        <topology evidence="14">Multi-pass membrane protein</topology>
    </subcellularLocation>
    <subcellularLocation>
        <location evidence="1">Cell membrane</location>
        <topology evidence="1">Multi-pass membrane protein</topology>
    </subcellularLocation>
</comment>
<keyword evidence="16" id="KW-1185">Reference proteome</keyword>
<organism evidence="15 16">
    <name type="scientific">Thalassotalea litorea</name>
    <dbReference type="NCBI Taxonomy" id="2020715"/>
    <lineage>
        <taxon>Bacteria</taxon>
        <taxon>Pseudomonadati</taxon>
        <taxon>Pseudomonadota</taxon>
        <taxon>Gammaproteobacteria</taxon>
        <taxon>Alteromonadales</taxon>
        <taxon>Colwelliaceae</taxon>
        <taxon>Thalassotalea</taxon>
    </lineage>
</organism>
<dbReference type="PANTHER" id="PTHR48086">
    <property type="entry name" value="SODIUM/PROLINE SYMPORTER-RELATED"/>
    <property type="match status" value="1"/>
</dbReference>
<gene>
    <name evidence="15" type="ORF">FE810_10920</name>
</gene>
<dbReference type="PANTHER" id="PTHR48086:SF3">
    <property type="entry name" value="SODIUM_PROLINE SYMPORTER"/>
    <property type="match status" value="1"/>
</dbReference>
<feature type="transmembrane region" description="Helical" evidence="14">
    <location>
        <begin position="6"/>
        <end position="24"/>
    </location>
</feature>
<dbReference type="GO" id="GO:0015824">
    <property type="term" value="P:proline transport"/>
    <property type="evidence" value="ECO:0007669"/>
    <property type="project" value="UniProtKB-UniRule"/>
</dbReference>
<evidence type="ECO:0000256" key="10">
    <source>
        <dbReference type="ARBA" id="ARBA00023136"/>
    </source>
</evidence>
<dbReference type="EMBL" id="VCBC01000010">
    <property type="protein sequence ID" value="TLU64597.1"/>
    <property type="molecule type" value="Genomic_DNA"/>
</dbReference>
<dbReference type="NCBIfam" id="TIGR00813">
    <property type="entry name" value="sss"/>
    <property type="match status" value="1"/>
</dbReference>
<dbReference type="GO" id="GO:0005886">
    <property type="term" value="C:plasma membrane"/>
    <property type="evidence" value="ECO:0007669"/>
    <property type="project" value="UniProtKB-SubCell"/>
</dbReference>
<dbReference type="OrthoDB" id="9789704at2"/>
<feature type="transmembrane region" description="Helical" evidence="14">
    <location>
        <begin position="371"/>
        <end position="388"/>
    </location>
</feature>
<feature type="transmembrane region" description="Helical" evidence="14">
    <location>
        <begin position="191"/>
        <end position="212"/>
    </location>
</feature>
<comment type="similarity">
    <text evidence="2 13">Belongs to the sodium:solute symporter (SSF) (TC 2.A.21) family.</text>
</comment>
<evidence type="ECO:0000313" key="15">
    <source>
        <dbReference type="EMBL" id="TLU64597.1"/>
    </source>
</evidence>
<evidence type="ECO:0000256" key="1">
    <source>
        <dbReference type="ARBA" id="ARBA00004651"/>
    </source>
</evidence>
<comment type="function">
    <text evidence="14">Catalyzes the sodium-dependent uptake of extracellular L-proline.</text>
</comment>
<feature type="transmembrane region" description="Helical" evidence="14">
    <location>
        <begin position="161"/>
        <end position="184"/>
    </location>
</feature>
<evidence type="ECO:0000256" key="14">
    <source>
        <dbReference type="RuleBase" id="RU366012"/>
    </source>
</evidence>
<feature type="transmembrane region" description="Helical" evidence="14">
    <location>
        <begin position="320"/>
        <end position="338"/>
    </location>
</feature>
<evidence type="ECO:0000256" key="11">
    <source>
        <dbReference type="ARBA" id="ARBA00023201"/>
    </source>
</evidence>
<dbReference type="InterPro" id="IPR038377">
    <property type="entry name" value="Na/Glc_symporter_sf"/>
</dbReference>
<keyword evidence="4" id="KW-1003">Cell membrane</keyword>
<feature type="transmembrane region" description="Helical" evidence="14">
    <location>
        <begin position="75"/>
        <end position="94"/>
    </location>
</feature>
<evidence type="ECO:0000256" key="12">
    <source>
        <dbReference type="ARBA" id="ARBA00033708"/>
    </source>
</evidence>
<keyword evidence="11 14" id="KW-0739">Sodium transport</keyword>
<comment type="catalytic activity">
    <reaction evidence="12">
        <text>L-proline(in) + Na(+)(in) = L-proline(out) + Na(+)(out)</text>
        <dbReference type="Rhea" id="RHEA:28967"/>
        <dbReference type="ChEBI" id="CHEBI:29101"/>
        <dbReference type="ChEBI" id="CHEBI:60039"/>
    </reaction>
</comment>
<dbReference type="InterPro" id="IPR050277">
    <property type="entry name" value="Sodium:Solute_Symporter"/>
</dbReference>
<evidence type="ECO:0000256" key="6">
    <source>
        <dbReference type="ARBA" id="ARBA00022847"/>
    </source>
</evidence>
<keyword evidence="9 14" id="KW-0406">Ion transport</keyword>
<dbReference type="CDD" id="cd11475">
    <property type="entry name" value="SLC5sbd_PutP"/>
    <property type="match status" value="1"/>
</dbReference>
<reference evidence="15 16" key="1">
    <citation type="submission" date="2019-05" db="EMBL/GenBank/DDBJ databases">
        <title>Genome sequences of Thalassotalea litorea 1K03283.</title>
        <authorList>
            <person name="Zhang D."/>
        </authorList>
    </citation>
    <scope>NUCLEOTIDE SEQUENCE [LARGE SCALE GENOMIC DNA]</scope>
    <source>
        <strain evidence="15 16">MCCC 1K03283</strain>
    </source>
</reference>
<evidence type="ECO:0000256" key="5">
    <source>
        <dbReference type="ARBA" id="ARBA00022692"/>
    </source>
</evidence>
<evidence type="ECO:0000256" key="7">
    <source>
        <dbReference type="ARBA" id="ARBA00022989"/>
    </source>
</evidence>
<comment type="caution">
    <text evidence="15">The sequence shown here is derived from an EMBL/GenBank/DDBJ whole genome shotgun (WGS) entry which is preliminary data.</text>
</comment>
<keyword evidence="5 14" id="KW-0812">Transmembrane</keyword>
<protein>
    <recommendedName>
        <fullName evidence="14">Sodium/proline symporter</fullName>
    </recommendedName>
    <alternativeName>
        <fullName evidence="14">Proline permease</fullName>
    </alternativeName>
</protein>
<keyword evidence="8 14" id="KW-0915">Sodium</keyword>
<keyword evidence="14" id="KW-0029">Amino-acid transport</keyword>
<dbReference type="Pfam" id="PF00474">
    <property type="entry name" value="SSF"/>
    <property type="match status" value="1"/>
</dbReference>
<dbReference type="Proteomes" id="UP000307790">
    <property type="component" value="Unassembled WGS sequence"/>
</dbReference>
<feature type="transmembrane region" description="Helical" evidence="14">
    <location>
        <begin position="274"/>
        <end position="300"/>
    </location>
</feature>
<dbReference type="Gene3D" id="1.20.1730.10">
    <property type="entry name" value="Sodium/glucose cotransporter"/>
    <property type="match status" value="1"/>
</dbReference>
<name>A0A5R9IKJ1_9GAMM</name>
<dbReference type="InterPro" id="IPR011851">
    <property type="entry name" value="Na/Pro_symporter"/>
</dbReference>
<accession>A0A5R9IKJ1</accession>
<evidence type="ECO:0000256" key="13">
    <source>
        <dbReference type="RuleBase" id="RU362091"/>
    </source>
</evidence>
<evidence type="ECO:0000256" key="4">
    <source>
        <dbReference type="ARBA" id="ARBA00022475"/>
    </source>
</evidence>
<keyword evidence="14" id="KW-0997">Cell inner membrane</keyword>
<keyword evidence="7 14" id="KW-1133">Transmembrane helix</keyword>
<evidence type="ECO:0000313" key="16">
    <source>
        <dbReference type="Proteomes" id="UP000307790"/>
    </source>
</evidence>
<feature type="transmembrane region" description="Helical" evidence="14">
    <location>
        <begin position="394"/>
        <end position="416"/>
    </location>
</feature>
<feature type="transmembrane region" description="Helical" evidence="14">
    <location>
        <begin position="45"/>
        <end position="69"/>
    </location>
</feature>
<dbReference type="InterPro" id="IPR001734">
    <property type="entry name" value="Na/solute_symporter"/>
</dbReference>
<dbReference type="RefSeq" id="WP_138320095.1">
    <property type="nucleotide sequence ID" value="NZ_VCBC01000010.1"/>
</dbReference>
<keyword evidence="3 14" id="KW-0813">Transport</keyword>
<keyword evidence="10 14" id="KW-0472">Membrane</keyword>
<proteinExistence type="inferred from homology"/>
<feature type="transmembrane region" description="Helical" evidence="14">
    <location>
        <begin position="124"/>
        <end position="141"/>
    </location>
</feature>